<dbReference type="SMART" id="SM00387">
    <property type="entry name" value="HATPase_c"/>
    <property type="match status" value="1"/>
</dbReference>
<dbReference type="EMBL" id="FOCV01000018">
    <property type="protein sequence ID" value="SEO47664.1"/>
    <property type="molecule type" value="Genomic_DNA"/>
</dbReference>
<dbReference type="InterPro" id="IPR050980">
    <property type="entry name" value="2C_sensor_his_kinase"/>
</dbReference>
<keyword evidence="9" id="KW-0067">ATP-binding</keyword>
<dbReference type="SMART" id="SM00388">
    <property type="entry name" value="HisKA"/>
    <property type="match status" value="1"/>
</dbReference>
<comment type="catalytic activity">
    <reaction evidence="1">
        <text>ATP + protein L-histidine = ADP + protein N-phospho-L-histidine.</text>
        <dbReference type="EC" id="2.7.13.3"/>
    </reaction>
</comment>
<dbReference type="EC" id="2.7.13.3" evidence="3"/>
<evidence type="ECO:0000313" key="12">
    <source>
        <dbReference type="EMBL" id="SEH44485.1"/>
    </source>
</evidence>
<dbReference type="EMBL" id="FNXB01000001">
    <property type="protein sequence ID" value="SEH44485.1"/>
    <property type="molecule type" value="Genomic_DNA"/>
</dbReference>
<keyword evidence="8 12" id="KW-0418">Kinase</keyword>
<dbReference type="InterPro" id="IPR005467">
    <property type="entry name" value="His_kinase_dom"/>
</dbReference>
<dbReference type="PANTHER" id="PTHR44936:SF10">
    <property type="entry name" value="SENSOR PROTEIN RSTB"/>
    <property type="match status" value="1"/>
</dbReference>
<reference evidence="13 15" key="2">
    <citation type="submission" date="2016-10" db="EMBL/GenBank/DDBJ databases">
        <authorList>
            <person name="Varghese N."/>
            <person name="Submissions S."/>
        </authorList>
    </citation>
    <scope>NUCLEOTIDE SEQUENCE [LARGE SCALE GENOMIC DNA]</scope>
    <source>
        <strain evidence="13 15">CGMCC 1.7071</strain>
    </source>
</reference>
<protein>
    <recommendedName>
        <fullName evidence="3">histidine kinase</fullName>
        <ecNumber evidence="3">2.7.13.3</ecNumber>
    </recommendedName>
</protein>
<dbReference type="PANTHER" id="PTHR44936">
    <property type="entry name" value="SENSOR PROTEIN CREC"/>
    <property type="match status" value="1"/>
</dbReference>
<name>A0A1H8Q155_9HYPH</name>
<comment type="subcellular location">
    <subcellularLocation>
        <location evidence="2">Cell membrane</location>
        <topology evidence="2">Multi-pass membrane protein</topology>
    </subcellularLocation>
</comment>
<dbReference type="Pfam" id="PF00512">
    <property type="entry name" value="HisKA"/>
    <property type="match status" value="1"/>
</dbReference>
<evidence type="ECO:0000256" key="8">
    <source>
        <dbReference type="ARBA" id="ARBA00022777"/>
    </source>
</evidence>
<reference evidence="12" key="1">
    <citation type="submission" date="2016-10" db="EMBL/GenBank/DDBJ databases">
        <authorList>
            <person name="de Groot N.N."/>
        </authorList>
    </citation>
    <scope>NUCLEOTIDE SEQUENCE [LARGE SCALE GENOMIC DNA]</scope>
    <source>
        <strain evidence="12">CCBAU85039</strain>
    </source>
</reference>
<evidence type="ECO:0000256" key="7">
    <source>
        <dbReference type="ARBA" id="ARBA00022741"/>
    </source>
</evidence>
<dbReference type="InterPro" id="IPR047770">
    <property type="entry name" value="RegB"/>
</dbReference>
<organism evidence="12 14">
    <name type="scientific">Rhizobium tibeticum</name>
    <dbReference type="NCBI Taxonomy" id="501024"/>
    <lineage>
        <taxon>Bacteria</taxon>
        <taxon>Pseudomonadati</taxon>
        <taxon>Pseudomonadota</taxon>
        <taxon>Alphaproteobacteria</taxon>
        <taxon>Hyphomicrobiales</taxon>
        <taxon>Rhizobiaceae</taxon>
        <taxon>Rhizobium/Agrobacterium group</taxon>
        <taxon>Rhizobium</taxon>
    </lineage>
</organism>
<dbReference type="OrthoDB" id="9785252at2"/>
<keyword evidence="10" id="KW-0812">Transmembrane</keyword>
<dbReference type="GO" id="GO:0000155">
    <property type="term" value="F:phosphorelay sensor kinase activity"/>
    <property type="evidence" value="ECO:0007669"/>
    <property type="project" value="InterPro"/>
</dbReference>
<evidence type="ECO:0000256" key="6">
    <source>
        <dbReference type="ARBA" id="ARBA00022679"/>
    </source>
</evidence>
<feature type="transmembrane region" description="Helical" evidence="10">
    <location>
        <begin position="130"/>
        <end position="150"/>
    </location>
</feature>
<evidence type="ECO:0000313" key="15">
    <source>
        <dbReference type="Proteomes" id="UP000198939"/>
    </source>
</evidence>
<keyword evidence="10" id="KW-0472">Membrane</keyword>
<dbReference type="PROSITE" id="PS50109">
    <property type="entry name" value="HIS_KIN"/>
    <property type="match status" value="1"/>
</dbReference>
<dbReference type="InterPro" id="IPR036097">
    <property type="entry name" value="HisK_dim/P_sf"/>
</dbReference>
<evidence type="ECO:0000259" key="11">
    <source>
        <dbReference type="PROSITE" id="PS50109"/>
    </source>
</evidence>
<evidence type="ECO:0000256" key="1">
    <source>
        <dbReference type="ARBA" id="ARBA00000085"/>
    </source>
</evidence>
<evidence type="ECO:0000256" key="2">
    <source>
        <dbReference type="ARBA" id="ARBA00004651"/>
    </source>
</evidence>
<evidence type="ECO:0000256" key="3">
    <source>
        <dbReference type="ARBA" id="ARBA00012438"/>
    </source>
</evidence>
<evidence type="ECO:0000256" key="10">
    <source>
        <dbReference type="SAM" id="Phobius"/>
    </source>
</evidence>
<dbReference type="GO" id="GO:0005886">
    <property type="term" value="C:plasma membrane"/>
    <property type="evidence" value="ECO:0007669"/>
    <property type="project" value="UniProtKB-SubCell"/>
</dbReference>
<gene>
    <name evidence="12" type="primary">regB</name>
    <name evidence="12" type="ORF">RTCCBAU85039_0447</name>
    <name evidence="13" type="ORF">SAMN05216228_10182</name>
</gene>
<keyword evidence="7" id="KW-0547">Nucleotide-binding</keyword>
<feature type="transmembrane region" description="Helical" evidence="10">
    <location>
        <begin position="83"/>
        <end position="101"/>
    </location>
</feature>
<dbReference type="InterPro" id="IPR004358">
    <property type="entry name" value="Sig_transdc_His_kin-like_C"/>
</dbReference>
<dbReference type="CDD" id="cd00082">
    <property type="entry name" value="HisKA"/>
    <property type="match status" value="1"/>
</dbReference>
<feature type="transmembrane region" description="Helical" evidence="10">
    <location>
        <begin position="51"/>
        <end position="71"/>
    </location>
</feature>
<dbReference type="InterPro" id="IPR036890">
    <property type="entry name" value="HATPase_C_sf"/>
</dbReference>
<keyword evidence="5" id="KW-0597">Phosphoprotein</keyword>
<dbReference type="SUPFAM" id="SSF47384">
    <property type="entry name" value="Homodimeric domain of signal transducing histidine kinase"/>
    <property type="match status" value="1"/>
</dbReference>
<keyword evidence="15" id="KW-1185">Reference proteome</keyword>
<evidence type="ECO:0000256" key="4">
    <source>
        <dbReference type="ARBA" id="ARBA00022475"/>
    </source>
</evidence>
<dbReference type="InterPro" id="IPR003594">
    <property type="entry name" value="HATPase_dom"/>
</dbReference>
<dbReference type="Gene3D" id="1.10.287.130">
    <property type="match status" value="1"/>
</dbReference>
<dbReference type="STRING" id="501024.RTCCBAU85039_0447"/>
<dbReference type="PRINTS" id="PR00344">
    <property type="entry name" value="BCTRLSENSOR"/>
</dbReference>
<keyword evidence="6 12" id="KW-0808">Transferase</keyword>
<dbReference type="InterPro" id="IPR003661">
    <property type="entry name" value="HisK_dim/P_dom"/>
</dbReference>
<dbReference type="Gene3D" id="3.30.565.10">
    <property type="entry name" value="Histidine kinase-like ATPase, C-terminal domain"/>
    <property type="match status" value="1"/>
</dbReference>
<dbReference type="RefSeq" id="WP_072370123.1">
    <property type="nucleotide sequence ID" value="NZ_FNXB01000001.1"/>
</dbReference>
<evidence type="ECO:0000256" key="9">
    <source>
        <dbReference type="ARBA" id="ARBA00022840"/>
    </source>
</evidence>
<dbReference type="GO" id="GO:0005524">
    <property type="term" value="F:ATP binding"/>
    <property type="evidence" value="ECO:0007669"/>
    <property type="project" value="UniProtKB-KW"/>
</dbReference>
<evidence type="ECO:0000256" key="5">
    <source>
        <dbReference type="ARBA" id="ARBA00022553"/>
    </source>
</evidence>
<dbReference type="AlphaFoldDB" id="A0A1H8Q155"/>
<feature type="transmembrane region" description="Helical" evidence="10">
    <location>
        <begin position="162"/>
        <end position="184"/>
    </location>
</feature>
<reference evidence="14" key="3">
    <citation type="submission" date="2016-10" db="EMBL/GenBank/DDBJ databases">
        <authorList>
            <person name="Wibberg D."/>
        </authorList>
    </citation>
    <scope>NUCLEOTIDE SEQUENCE [LARGE SCALE GENOMIC DNA]</scope>
</reference>
<evidence type="ECO:0000313" key="13">
    <source>
        <dbReference type="EMBL" id="SEO47664.1"/>
    </source>
</evidence>
<proteinExistence type="predicted"/>
<dbReference type="SUPFAM" id="SSF55874">
    <property type="entry name" value="ATPase domain of HSP90 chaperone/DNA topoisomerase II/histidine kinase"/>
    <property type="match status" value="1"/>
</dbReference>
<accession>A0A1H8Q155</accession>
<dbReference type="NCBIfam" id="NF033792">
    <property type="entry name" value="ActS_PrrB_HisK"/>
    <property type="match status" value="1"/>
</dbReference>
<keyword evidence="10" id="KW-1133">Transmembrane helix</keyword>
<feature type="domain" description="Histidine kinase" evidence="11">
    <location>
        <begin position="219"/>
        <end position="429"/>
    </location>
</feature>
<sequence>MVDNVESSPEEDRHSSRRLRLQTLVRLRWLAVGGQAVTVFIVAFWLKFPLPLAACTVLIAALAAVNFYLMIRYPPTHRLYPGAAFSLLGFDLLQLCALLFITGGLANPFAALVCVPVIISFASQPIRFSTVLILVAMVCITILAFSPFPLPWFDGVEINVHTVMQFGVWCSIASTMAFAAFYAYRVSMEASQLADALAATELVLQREKHLSQLDGLAAAAAHELGTPLATISVVAKEMERELKDDDRFREDVQLLRSQSERCRDILRRLATLSAEGEAHLRRLPLSSMMEEIVAPHREFGIKLELIEKSPRKGEPVTDRNAGIMYGLGNLIENAVDYARDRVTVTVEHDPRKVRITVEDDGEGYSSDILTRIGEPYVTKRQREDRAGGLGLGLFIAKTLLERSGASLVFENRMPETAGARVRVEWPRMLIDANSTK</sequence>
<feature type="transmembrane region" description="Helical" evidence="10">
    <location>
        <begin position="27"/>
        <end position="45"/>
    </location>
</feature>
<keyword evidence="4" id="KW-1003">Cell membrane</keyword>
<dbReference type="Proteomes" id="UP000183063">
    <property type="component" value="Unassembled WGS sequence"/>
</dbReference>
<evidence type="ECO:0000313" key="14">
    <source>
        <dbReference type="Proteomes" id="UP000183063"/>
    </source>
</evidence>
<dbReference type="Proteomes" id="UP000198939">
    <property type="component" value="Unassembled WGS sequence"/>
</dbReference>
<feature type="transmembrane region" description="Helical" evidence="10">
    <location>
        <begin position="107"/>
        <end position="123"/>
    </location>
</feature>
<dbReference type="Pfam" id="PF02518">
    <property type="entry name" value="HATPase_c"/>
    <property type="match status" value="1"/>
</dbReference>